<dbReference type="EMBL" id="FOLX01000001">
    <property type="protein sequence ID" value="SFC40489.1"/>
    <property type="molecule type" value="Genomic_DNA"/>
</dbReference>
<sequence length="221" mass="23535">MDLYLDSAATADWDRLMPTGIFVGITTNPLLAARAGLSYPEIDWGLMARKAADLGATELHAQVHGAPDSYAAWADRLLEAGSAAGIRTVVKVPLIETAIRQVPALKAQGCPILMTACYDAKQMLVASALGADYIAPYFGRMLEAGLPAYEAMTQMLAVTKSRGNRTRVLIASLRDADQLCRLSEMGHDCFTIAASVADMLLTDDRSLAAVAQFEDAAAGKL</sequence>
<reference evidence="2 3" key="1">
    <citation type="submission" date="2016-10" db="EMBL/GenBank/DDBJ databases">
        <authorList>
            <person name="de Groot N.N."/>
        </authorList>
    </citation>
    <scope>NUCLEOTIDE SEQUENCE [LARGE SCALE GENOMIC DNA]</scope>
    <source>
        <strain evidence="2 3">DSM 29619</strain>
    </source>
</reference>
<name>A0A1I1IVY6_9RHOB</name>
<keyword evidence="1" id="KW-0704">Schiff base</keyword>
<dbReference type="Pfam" id="PF00923">
    <property type="entry name" value="TAL_FSA"/>
    <property type="match status" value="1"/>
</dbReference>
<dbReference type="OrthoDB" id="9807051at2"/>
<dbReference type="Gene3D" id="3.20.20.70">
    <property type="entry name" value="Aldolase class I"/>
    <property type="match status" value="1"/>
</dbReference>
<dbReference type="PANTHER" id="PTHR10683:SF40">
    <property type="entry name" value="FRUCTOSE-6-PHOSPHATE ALDOLASE 1-RELATED"/>
    <property type="match status" value="1"/>
</dbReference>
<dbReference type="PANTHER" id="PTHR10683">
    <property type="entry name" value="TRANSALDOLASE"/>
    <property type="match status" value="1"/>
</dbReference>
<dbReference type="AlphaFoldDB" id="A0A1I1IVY6"/>
<organism evidence="2 3">
    <name type="scientific">Pseudooceanicola nitratireducens</name>
    <dbReference type="NCBI Taxonomy" id="517719"/>
    <lineage>
        <taxon>Bacteria</taxon>
        <taxon>Pseudomonadati</taxon>
        <taxon>Pseudomonadota</taxon>
        <taxon>Alphaproteobacteria</taxon>
        <taxon>Rhodobacterales</taxon>
        <taxon>Paracoccaceae</taxon>
        <taxon>Pseudooceanicola</taxon>
    </lineage>
</organism>
<dbReference type="Proteomes" id="UP000231644">
    <property type="component" value="Unassembled WGS sequence"/>
</dbReference>
<dbReference type="STRING" id="517719.SAMN05421762_0811"/>
<dbReference type="GO" id="GO:0005975">
    <property type="term" value="P:carbohydrate metabolic process"/>
    <property type="evidence" value="ECO:0007669"/>
    <property type="project" value="InterPro"/>
</dbReference>
<accession>A0A1I1IVY6</accession>
<evidence type="ECO:0000313" key="2">
    <source>
        <dbReference type="EMBL" id="SFC40489.1"/>
    </source>
</evidence>
<proteinExistence type="predicted"/>
<dbReference type="RefSeq" id="WP_093450675.1">
    <property type="nucleotide sequence ID" value="NZ_FNZG01000002.1"/>
</dbReference>
<gene>
    <name evidence="2" type="ORF">SAMN05421762_0811</name>
</gene>
<evidence type="ECO:0000256" key="1">
    <source>
        <dbReference type="ARBA" id="ARBA00023270"/>
    </source>
</evidence>
<keyword evidence="3" id="KW-1185">Reference proteome</keyword>
<dbReference type="InterPro" id="IPR001585">
    <property type="entry name" value="TAL/FSA"/>
</dbReference>
<dbReference type="InterPro" id="IPR013785">
    <property type="entry name" value="Aldolase_TIM"/>
</dbReference>
<protein>
    <submittedName>
        <fullName evidence="2">Transaldolase</fullName>
    </submittedName>
</protein>
<evidence type="ECO:0000313" key="3">
    <source>
        <dbReference type="Proteomes" id="UP000231644"/>
    </source>
</evidence>
<dbReference type="SUPFAM" id="SSF51569">
    <property type="entry name" value="Aldolase"/>
    <property type="match status" value="1"/>
</dbReference>